<evidence type="ECO:0000313" key="3">
    <source>
        <dbReference type="Proteomes" id="UP000553632"/>
    </source>
</evidence>
<keyword evidence="3" id="KW-1185">Reference proteome</keyword>
<dbReference type="Proteomes" id="UP000574390">
    <property type="component" value="Unassembled WGS sequence"/>
</dbReference>
<evidence type="ECO:0000313" key="2">
    <source>
        <dbReference type="EMBL" id="KAF4747450.1"/>
    </source>
</evidence>
<protein>
    <submittedName>
        <fullName evidence="1">Uncharacterized protein</fullName>
    </submittedName>
</protein>
<evidence type="ECO:0000313" key="4">
    <source>
        <dbReference type="Proteomes" id="UP000574390"/>
    </source>
</evidence>
<proteinExistence type="predicted"/>
<reference evidence="3 4" key="1">
    <citation type="submission" date="2020-04" db="EMBL/GenBank/DDBJ databases">
        <title>Perkinsus olseni comparative genomics.</title>
        <authorList>
            <person name="Bogema D.R."/>
        </authorList>
    </citation>
    <scope>NUCLEOTIDE SEQUENCE [LARGE SCALE GENOMIC DNA]</scope>
    <source>
        <strain evidence="1">ATCC PRA-205</strain>
        <strain evidence="2 3">ATCC PRA-207</strain>
    </source>
</reference>
<dbReference type="AlphaFoldDB" id="A0A7J6RZQ3"/>
<dbReference type="InterPro" id="IPR046628">
    <property type="entry name" value="DUF6740"/>
</dbReference>
<sequence>MFRSHLIIGSDGSENKLDAHPAYPKQYIMTTTTSELVTVHSLRNGESFWIGSAVPQPHRLLIKRGGSLSLEEDGWSFHSTVVVDGARQHSWVKYGFKGVDSATGFNHSYAHEANLASDTWTLTMDEHDERPSKLVASNSKHGHVHHQVVVFTNFEKKDGSLTSEEAAVQLYNSYRVRNHRAHGASRRPMYTDENLQALQDAAGSLLSGHIPSDPGRLVHSVGWLSEQHHSSTKLIKYFDHEAGTAAAKYFAGTGGSRRLFTFNFQYPRGCEATVGTSGLCIAIHVSAANQSYAAGYFHVHFPNVVRSTRGAILDISLTMRYNPFALDLSLHGNGCSVVFRLGSTVSFGVTVWL</sequence>
<evidence type="ECO:0000313" key="1">
    <source>
        <dbReference type="EMBL" id="KAF4725712.1"/>
    </source>
</evidence>
<dbReference type="Proteomes" id="UP000553632">
    <property type="component" value="Unassembled WGS sequence"/>
</dbReference>
<name>A0A7J6RZQ3_PEROL</name>
<gene>
    <name evidence="1" type="ORF">FOZ62_015462</name>
    <name evidence="2" type="ORF">FOZ63_014955</name>
</gene>
<comment type="caution">
    <text evidence="1">The sequence shown here is derived from an EMBL/GenBank/DDBJ whole genome shotgun (WGS) entry which is preliminary data.</text>
</comment>
<dbReference type="Pfam" id="PF20525">
    <property type="entry name" value="DUF6740"/>
    <property type="match status" value="1"/>
</dbReference>
<dbReference type="EMBL" id="JABANO010009104">
    <property type="protein sequence ID" value="KAF4747450.1"/>
    <property type="molecule type" value="Genomic_DNA"/>
</dbReference>
<accession>A0A7J6RZQ3</accession>
<organism evidence="1 4">
    <name type="scientific">Perkinsus olseni</name>
    <name type="common">Perkinsus atlanticus</name>
    <dbReference type="NCBI Taxonomy" id="32597"/>
    <lineage>
        <taxon>Eukaryota</taxon>
        <taxon>Sar</taxon>
        <taxon>Alveolata</taxon>
        <taxon>Perkinsozoa</taxon>
        <taxon>Perkinsea</taxon>
        <taxon>Perkinsida</taxon>
        <taxon>Perkinsidae</taxon>
        <taxon>Perkinsus</taxon>
    </lineage>
</organism>
<dbReference type="EMBL" id="JABANM010018685">
    <property type="protein sequence ID" value="KAF4725712.1"/>
    <property type="molecule type" value="Genomic_DNA"/>
</dbReference>